<gene>
    <name evidence="7" type="ORF">TPSB3V08_LOCUS759</name>
</gene>
<dbReference type="Pfam" id="PF01765">
    <property type="entry name" value="RRF"/>
    <property type="match status" value="1"/>
</dbReference>
<dbReference type="InterPro" id="IPR036191">
    <property type="entry name" value="RRF_sf"/>
</dbReference>
<protein>
    <recommendedName>
        <fullName evidence="2">Ribosome-recycling factor, mitochondrial</fullName>
    </recommendedName>
    <alternativeName>
        <fullName evidence="4">Ribosome-releasing factor, mitochondrial</fullName>
    </alternativeName>
</protein>
<feature type="region of interest" description="Disordered" evidence="5">
    <location>
        <begin position="50"/>
        <end position="84"/>
    </location>
</feature>
<evidence type="ECO:0000256" key="1">
    <source>
        <dbReference type="ARBA" id="ARBA00005912"/>
    </source>
</evidence>
<dbReference type="EMBL" id="OD000256">
    <property type="protein sequence ID" value="CAD7396645.1"/>
    <property type="molecule type" value="Genomic_DNA"/>
</dbReference>
<dbReference type="GO" id="GO:0043023">
    <property type="term" value="F:ribosomal large subunit binding"/>
    <property type="evidence" value="ECO:0007669"/>
    <property type="project" value="TreeGrafter"/>
</dbReference>
<dbReference type="GO" id="GO:0006412">
    <property type="term" value="P:translation"/>
    <property type="evidence" value="ECO:0007669"/>
    <property type="project" value="UniProtKB-KW"/>
</dbReference>
<feature type="compositionally biased region" description="Low complexity" evidence="5">
    <location>
        <begin position="70"/>
        <end position="84"/>
    </location>
</feature>
<evidence type="ECO:0000256" key="2">
    <source>
        <dbReference type="ARBA" id="ARBA00020581"/>
    </source>
</evidence>
<dbReference type="Gene3D" id="1.10.132.20">
    <property type="entry name" value="Ribosome-recycling factor"/>
    <property type="match status" value="1"/>
</dbReference>
<evidence type="ECO:0000313" key="7">
    <source>
        <dbReference type="EMBL" id="CAD7396645.1"/>
    </source>
</evidence>
<evidence type="ECO:0000256" key="3">
    <source>
        <dbReference type="ARBA" id="ARBA00022917"/>
    </source>
</evidence>
<keyword evidence="3" id="KW-0648">Protein biosynthesis</keyword>
<evidence type="ECO:0000259" key="6">
    <source>
        <dbReference type="Pfam" id="PF01765"/>
    </source>
</evidence>
<dbReference type="InterPro" id="IPR002661">
    <property type="entry name" value="Ribosome_recyc_fac"/>
</dbReference>
<dbReference type="GO" id="GO:0005739">
    <property type="term" value="C:mitochondrion"/>
    <property type="evidence" value="ECO:0007669"/>
    <property type="project" value="TreeGrafter"/>
</dbReference>
<dbReference type="InterPro" id="IPR023584">
    <property type="entry name" value="Ribosome_recyc_fac_dom"/>
</dbReference>
<name>A0A7R9CHL6_TIMPO</name>
<comment type="similarity">
    <text evidence="1">Belongs to the RRF family.</text>
</comment>
<dbReference type="PANTHER" id="PTHR20982:SF3">
    <property type="entry name" value="MITOCHONDRIAL RIBOSOME RECYCLING FACTOR PSEUDO 1"/>
    <property type="match status" value="1"/>
</dbReference>
<evidence type="ECO:0000256" key="4">
    <source>
        <dbReference type="ARBA" id="ARBA00033107"/>
    </source>
</evidence>
<dbReference type="SUPFAM" id="SSF55194">
    <property type="entry name" value="Ribosome recycling factor, RRF"/>
    <property type="match status" value="1"/>
</dbReference>
<proteinExistence type="inferred from homology"/>
<reference evidence="7" key="1">
    <citation type="submission" date="2020-11" db="EMBL/GenBank/DDBJ databases">
        <authorList>
            <person name="Tran Van P."/>
        </authorList>
    </citation>
    <scope>NUCLEOTIDE SEQUENCE</scope>
</reference>
<organism evidence="7">
    <name type="scientific">Timema poppense</name>
    <name type="common">Walking stick</name>
    <dbReference type="NCBI Taxonomy" id="170557"/>
    <lineage>
        <taxon>Eukaryota</taxon>
        <taxon>Metazoa</taxon>
        <taxon>Ecdysozoa</taxon>
        <taxon>Arthropoda</taxon>
        <taxon>Hexapoda</taxon>
        <taxon>Insecta</taxon>
        <taxon>Pterygota</taxon>
        <taxon>Neoptera</taxon>
        <taxon>Polyneoptera</taxon>
        <taxon>Phasmatodea</taxon>
        <taxon>Timematodea</taxon>
        <taxon>Timematoidea</taxon>
        <taxon>Timematidae</taxon>
        <taxon>Timema</taxon>
    </lineage>
</organism>
<evidence type="ECO:0000256" key="5">
    <source>
        <dbReference type="SAM" id="MobiDB-lite"/>
    </source>
</evidence>
<feature type="region of interest" description="Disordered" evidence="5">
    <location>
        <begin position="1"/>
        <end position="24"/>
    </location>
</feature>
<feature type="domain" description="Ribosome recycling factor" evidence="6">
    <location>
        <begin position="212"/>
        <end position="286"/>
    </location>
</feature>
<dbReference type="AlphaFoldDB" id="A0A7R9CHL6"/>
<accession>A0A7R9CHL6</accession>
<sequence length="290" mass="32883">MARKGTDEAEEPKEKRKKTSSADGCSKILLQKRAARLDSFRLHYNACRRRSSSQHQHSTEPELLTSSPGVWLSSPSPTTPPKWKTVTTSMRASFCRNADKYFHGLFFNALTSLIGYRDHSRNIPPLCLFLALRAHGTKKKVEINEQQLSEVIKVDTLKGQMQRAVDHMKEEYVKNLSLRSTTGSTLLVSMITESDVSLFSWAGLPEMRKSSVTKEHRENLAKNAKTLYVKCRDSIKDVQNKFIKDVKTKTNISQDDSHIIQDQIVCLADQYVSTAEKILEAKHTELIGKD</sequence>
<dbReference type="PANTHER" id="PTHR20982">
    <property type="entry name" value="RIBOSOME RECYCLING FACTOR"/>
    <property type="match status" value="1"/>
</dbReference>